<keyword evidence="2" id="KW-0067">ATP-binding</keyword>
<keyword evidence="5" id="KW-0808">Transferase</keyword>
<sequence length="356" mass="40537">MELSQGESFPRNLEKISKTKNIPQNTKKIRAVALVSGGLDSAIAVKLIIDQGIDVYAMTFHSPFCTCSSGGCSAAIFAEKLEIPIKHVSKDDDYLRLVKNPKFTYGKNINPCIDCRIHILKRAKDYMNEIGAQFIITGEVLGQRPKSQMIRALKTIENEAGLAGRILRPLSAKLLVPTIMENEGIIDRSLLLDIQGRRRNIQVELGRNFNLIEQYCAGGGCRLTDKNFANRLRDYFYFTENPKMADMKFLRIGRHFRHQGLKFIVGKNQDENIKLKTWASSTDVLIETKDVSSPMTLIFKPKKQDDLILPAQITLRYSDTEENTNYMEVFSNNSDFKNFSLEKSPNIEEIIKEYRI</sequence>
<dbReference type="InterPro" id="IPR059101">
    <property type="entry name" value="NFACT-R_2"/>
</dbReference>
<evidence type="ECO:0000259" key="3">
    <source>
        <dbReference type="Pfam" id="PF02568"/>
    </source>
</evidence>
<evidence type="ECO:0000256" key="1">
    <source>
        <dbReference type="ARBA" id="ARBA00022741"/>
    </source>
</evidence>
<name>A0ABY6HNC4_9ARCH</name>
<reference evidence="5" key="1">
    <citation type="submission" date="2022-09" db="EMBL/GenBank/DDBJ databases">
        <title>Actin cytoskeleton and complex cell architecture in an #Asgard archaeon.</title>
        <authorList>
            <person name="Ponce Toledo R.I."/>
            <person name="Schleper C."/>
            <person name="Rodrigues Oliveira T."/>
            <person name="Wollweber F."/>
            <person name="Xu J."/>
            <person name="Rittmann S."/>
            <person name="Klingl A."/>
            <person name="Pilhofer M."/>
        </authorList>
    </citation>
    <scope>NUCLEOTIDE SEQUENCE</scope>
    <source>
        <strain evidence="5">B-35</strain>
    </source>
</reference>
<dbReference type="PANTHER" id="PTHR11933">
    <property type="entry name" value="TRNA 5-METHYLAMINOMETHYL-2-THIOURIDYLATE -METHYLTRANSFERASE"/>
    <property type="match status" value="1"/>
</dbReference>
<feature type="domain" description="NFACT protein RNA binding" evidence="4">
    <location>
        <begin position="253"/>
        <end position="354"/>
    </location>
</feature>
<dbReference type="EMBL" id="CP104013">
    <property type="protein sequence ID" value="UYP44074.1"/>
    <property type="molecule type" value="Genomic_DNA"/>
</dbReference>
<evidence type="ECO:0000259" key="4">
    <source>
        <dbReference type="Pfam" id="PF18297"/>
    </source>
</evidence>
<protein>
    <submittedName>
        <fullName evidence="5">tRNA sulfurtransferase</fullName>
        <ecNumber evidence="5">2.8.1.4</ecNumber>
    </submittedName>
</protein>
<dbReference type="Proteomes" id="UP001208689">
    <property type="component" value="Chromosome"/>
</dbReference>
<proteinExistence type="predicted"/>
<dbReference type="EC" id="2.8.1.4" evidence="5"/>
<keyword evidence="6" id="KW-1185">Reference proteome</keyword>
<dbReference type="Gene3D" id="3.40.50.620">
    <property type="entry name" value="HUPs"/>
    <property type="match status" value="1"/>
</dbReference>
<accession>A0ABY6HNC4</accession>
<evidence type="ECO:0000313" key="5">
    <source>
        <dbReference type="EMBL" id="UYP44074.1"/>
    </source>
</evidence>
<evidence type="ECO:0000256" key="2">
    <source>
        <dbReference type="ARBA" id="ARBA00022840"/>
    </source>
</evidence>
<gene>
    <name evidence="5" type="ORF">NEF87_000359</name>
</gene>
<keyword evidence="1" id="KW-0547">Nucleotide-binding</keyword>
<dbReference type="PANTHER" id="PTHR11933:SF6">
    <property type="entry name" value="THIL AANH DOMAIN-CONTAINING PROTEIN"/>
    <property type="match status" value="1"/>
</dbReference>
<dbReference type="GO" id="GO:0140741">
    <property type="term" value="F:tRNA-uracil-4 sulfurtransferase activity"/>
    <property type="evidence" value="ECO:0007669"/>
    <property type="project" value="UniProtKB-EC"/>
</dbReference>
<dbReference type="SUPFAM" id="SSF52402">
    <property type="entry name" value="Adenine nucleotide alpha hydrolases-like"/>
    <property type="match status" value="1"/>
</dbReference>
<dbReference type="InterPro" id="IPR014729">
    <property type="entry name" value="Rossmann-like_a/b/a_fold"/>
</dbReference>
<organism evidence="5 6">
    <name type="scientific">Candidatus Lokiarchaeum ossiferum</name>
    <dbReference type="NCBI Taxonomy" id="2951803"/>
    <lineage>
        <taxon>Archaea</taxon>
        <taxon>Promethearchaeati</taxon>
        <taxon>Promethearchaeota</taxon>
        <taxon>Promethearchaeia</taxon>
        <taxon>Promethearchaeales</taxon>
        <taxon>Promethearchaeaceae</taxon>
        <taxon>Candidatus Lokiarchaeum</taxon>
    </lineage>
</organism>
<evidence type="ECO:0000313" key="6">
    <source>
        <dbReference type="Proteomes" id="UP001208689"/>
    </source>
</evidence>
<dbReference type="InterPro" id="IPR020536">
    <property type="entry name" value="ThiI_AANH"/>
</dbReference>
<dbReference type="Pfam" id="PF18297">
    <property type="entry name" value="NFACT-R_2"/>
    <property type="match status" value="1"/>
</dbReference>
<feature type="domain" description="Thil AANH" evidence="3">
    <location>
        <begin position="30"/>
        <end position="170"/>
    </location>
</feature>
<dbReference type="Pfam" id="PF02568">
    <property type="entry name" value="ThiI"/>
    <property type="match status" value="1"/>
</dbReference>